<dbReference type="EMBL" id="ADGK01000015">
    <property type="protein sequence ID" value="EFE24446.1"/>
    <property type="molecule type" value="Genomic_DNA"/>
</dbReference>
<dbReference type="AlphaFoldDB" id="D4F1C1"/>
<gene>
    <name evidence="1" type="ORF">EDWATA_00506</name>
</gene>
<protein>
    <submittedName>
        <fullName evidence="1">Uncharacterized protein</fullName>
    </submittedName>
</protein>
<evidence type="ECO:0000313" key="2">
    <source>
        <dbReference type="Proteomes" id="UP000003692"/>
    </source>
</evidence>
<dbReference type="HOGENOM" id="CLU_3232866_0_0_6"/>
<proteinExistence type="predicted"/>
<organism evidence="1 2">
    <name type="scientific">Edwardsiella tarda ATCC 23685</name>
    <dbReference type="NCBI Taxonomy" id="500638"/>
    <lineage>
        <taxon>Bacteria</taxon>
        <taxon>Pseudomonadati</taxon>
        <taxon>Pseudomonadota</taxon>
        <taxon>Gammaproteobacteria</taxon>
        <taxon>Enterobacterales</taxon>
        <taxon>Hafniaceae</taxon>
        <taxon>Edwardsiella</taxon>
    </lineage>
</organism>
<name>D4F1C1_EDWTA</name>
<dbReference type="Proteomes" id="UP000003692">
    <property type="component" value="Unassembled WGS sequence"/>
</dbReference>
<accession>D4F1C1</accession>
<comment type="caution">
    <text evidence="1">The sequence shown here is derived from an EMBL/GenBank/DDBJ whole genome shotgun (WGS) entry which is preliminary data.</text>
</comment>
<reference evidence="1 2" key="1">
    <citation type="submission" date="2010-02" db="EMBL/GenBank/DDBJ databases">
        <authorList>
            <person name="Weinstock G."/>
            <person name="Sodergren E."/>
            <person name="Clifton S."/>
            <person name="Fulton L."/>
            <person name="Fulton B."/>
            <person name="Courtney L."/>
            <person name="Fronick C."/>
            <person name="Harrison M."/>
            <person name="Strong C."/>
            <person name="Farmer C."/>
            <person name="Delahaunty K."/>
            <person name="Markovic C."/>
            <person name="Hall O."/>
            <person name="Minx P."/>
            <person name="Tomlinson C."/>
            <person name="Mitreva M."/>
            <person name="Nelson J."/>
            <person name="Hou S."/>
            <person name="Wollam A."/>
            <person name="Pepin K.H."/>
            <person name="Johnson M."/>
            <person name="Bhonagiri V."/>
            <person name="Zhang X."/>
            <person name="Suruliraj S."/>
            <person name="Warren W."/>
            <person name="Chinwalla A."/>
            <person name="Mardis E.R."/>
            <person name="Wilson R.K."/>
        </authorList>
    </citation>
    <scope>NUCLEOTIDE SEQUENCE [LARGE SCALE GENOMIC DNA]</scope>
    <source>
        <strain evidence="1 2">ATCC 23685</strain>
    </source>
</reference>
<evidence type="ECO:0000313" key="1">
    <source>
        <dbReference type="EMBL" id="EFE24446.1"/>
    </source>
</evidence>
<sequence length="43" mass="4973">MVDIDCSNSGNAILIRRHVLIAIRTKGKQYNKKTACYPFYLTR</sequence>